<dbReference type="GO" id="GO:0019380">
    <property type="term" value="P:3-phenylpropionate catabolic process"/>
    <property type="evidence" value="ECO:0007669"/>
    <property type="project" value="TreeGrafter"/>
</dbReference>
<sequence>MSASGAVTASTDVEALLLAHRVEQFLYAEAELLDERRFDEWFALFTLDCAYRAPVRVTREGADDVVGEGGLCMFDDDYGSLELRVQGLQVRSAWAEIPPSRARRLITNVRARPLDGGDIEAKSNFLVYRSRLETVEHLFTGTRVDRLKPVAEGAFQIRRRDILFDNVAFQTDNISLMF</sequence>
<dbReference type="CDD" id="cd00667">
    <property type="entry name" value="ring_hydroxylating_dioxygenases_beta"/>
    <property type="match status" value="1"/>
</dbReference>
<dbReference type="EC" id="1.14.12.3" evidence="3"/>
<evidence type="ECO:0000313" key="3">
    <source>
        <dbReference type="EMBL" id="XAY07395.1"/>
    </source>
</evidence>
<protein>
    <submittedName>
        <fullName evidence="3">Benzene 1,2-dioxygenase subunit beta</fullName>
        <ecNumber evidence="3">1.14.12.3</ecNumber>
    </submittedName>
</protein>
<dbReference type="InterPro" id="IPR000391">
    <property type="entry name" value="Rng_hydr_dOase-bsu"/>
</dbReference>
<dbReference type="EMBL" id="CP114014">
    <property type="protein sequence ID" value="XAY07395.1"/>
    <property type="molecule type" value="Genomic_DNA"/>
</dbReference>
<dbReference type="RefSeq" id="WP_354698590.1">
    <property type="nucleotide sequence ID" value="NZ_CP114014.1"/>
</dbReference>
<dbReference type="PANTHER" id="PTHR41534:SF2">
    <property type="entry name" value="3-PHENYLPROPIONATE_CINNAMIC ACID DIOXYGENASE SUBUNIT BETA"/>
    <property type="match status" value="1"/>
</dbReference>
<proteinExistence type="inferred from homology"/>
<dbReference type="AlphaFoldDB" id="A0AAU7B0H7"/>
<reference evidence="3" key="1">
    <citation type="submission" date="2022-12" db="EMBL/GenBank/DDBJ databases">
        <title>Paraconexibacter alkalitolerans sp. nov. and Baekduia alba sp. nov., isolated from soil and emended description of the genera Paraconexibacter (Chun et al., 2020) and Baekduia (An et al., 2020).</title>
        <authorList>
            <person name="Vieira S."/>
            <person name="Huber K.J."/>
            <person name="Geppert A."/>
            <person name="Wolf J."/>
            <person name="Neumann-Schaal M."/>
            <person name="Muesken M."/>
            <person name="Overmann J."/>
        </authorList>
    </citation>
    <scope>NUCLEOTIDE SEQUENCE</scope>
    <source>
        <strain evidence="3">AEG42_29</strain>
    </source>
</reference>
<evidence type="ECO:0000256" key="2">
    <source>
        <dbReference type="ARBA" id="ARBA00023002"/>
    </source>
</evidence>
<dbReference type="Pfam" id="PF00866">
    <property type="entry name" value="Ring_hydroxyl_B"/>
    <property type="match status" value="1"/>
</dbReference>
<dbReference type="KEGG" id="parq:DSM112329_04276"/>
<dbReference type="SUPFAM" id="SSF54427">
    <property type="entry name" value="NTF2-like"/>
    <property type="match status" value="1"/>
</dbReference>
<keyword evidence="2 3" id="KW-0560">Oxidoreductase</keyword>
<dbReference type="Gene3D" id="3.10.450.50">
    <property type="match status" value="1"/>
</dbReference>
<accession>A0AAU7B0H7</accession>
<comment type="similarity">
    <text evidence="1">Belongs to the bacterial ring-hydroxylating dioxygenase beta subunit family.</text>
</comment>
<name>A0AAU7B0H7_9ACTN</name>
<gene>
    <name evidence="3" type="primary">bedC2</name>
    <name evidence="3" type="ORF">DSM112329_04276</name>
</gene>
<dbReference type="PANTHER" id="PTHR41534">
    <property type="entry name" value="BLR3401 PROTEIN"/>
    <property type="match status" value="1"/>
</dbReference>
<dbReference type="InterPro" id="IPR032710">
    <property type="entry name" value="NTF2-like_dom_sf"/>
</dbReference>
<organism evidence="3">
    <name type="scientific">Paraconexibacter sp. AEG42_29</name>
    <dbReference type="NCBI Taxonomy" id="2997339"/>
    <lineage>
        <taxon>Bacteria</taxon>
        <taxon>Bacillati</taxon>
        <taxon>Actinomycetota</taxon>
        <taxon>Thermoleophilia</taxon>
        <taxon>Solirubrobacterales</taxon>
        <taxon>Paraconexibacteraceae</taxon>
        <taxon>Paraconexibacter</taxon>
    </lineage>
</organism>
<dbReference type="GO" id="GO:0018619">
    <property type="term" value="F:benzene 1,2-dioxygenase activity"/>
    <property type="evidence" value="ECO:0007669"/>
    <property type="project" value="UniProtKB-EC"/>
</dbReference>
<evidence type="ECO:0000256" key="1">
    <source>
        <dbReference type="ARBA" id="ARBA00009570"/>
    </source>
</evidence>